<keyword evidence="1" id="KW-0472">Membrane</keyword>
<evidence type="ECO:0008006" key="4">
    <source>
        <dbReference type="Google" id="ProtNLM"/>
    </source>
</evidence>
<dbReference type="InterPro" id="IPR018580">
    <property type="entry name" value="Uncharacterised_YfhO"/>
</dbReference>
<feature type="transmembrane region" description="Helical" evidence="1">
    <location>
        <begin position="282"/>
        <end position="299"/>
    </location>
</feature>
<dbReference type="Proteomes" id="UP000006898">
    <property type="component" value="Chromosome"/>
</dbReference>
<accession>D5MJ31</accession>
<feature type="transmembrane region" description="Helical" evidence="1">
    <location>
        <begin position="156"/>
        <end position="173"/>
    </location>
</feature>
<dbReference type="AlphaFoldDB" id="D5MJ31"/>
<gene>
    <name evidence="2" type="ORF">DAMO_0304</name>
</gene>
<feature type="transmembrane region" description="Helical" evidence="1">
    <location>
        <begin position="179"/>
        <end position="212"/>
    </location>
</feature>
<name>D5MJ31_METO1</name>
<keyword evidence="1" id="KW-1133">Transmembrane helix</keyword>
<feature type="transmembrane region" description="Helical" evidence="1">
    <location>
        <begin position="664"/>
        <end position="684"/>
    </location>
</feature>
<reference evidence="2 3" key="1">
    <citation type="journal article" date="2010" name="Nature">
        <title>Nitrite-driven anaerobic methane oxidation by oxygenic bacteria.</title>
        <authorList>
            <person name="Ettwig K.F."/>
            <person name="Butler M.K."/>
            <person name="Le Paslier D."/>
            <person name="Pelletier E."/>
            <person name="Mangenot S."/>
            <person name="Kuypers M.M.M."/>
            <person name="Schreiber F."/>
            <person name="Dutilh B.E."/>
            <person name="Zedelius J."/>
            <person name="de Beer D."/>
            <person name="Gloerich J."/>
            <person name="Wessels H.J.C.T."/>
            <person name="van Allen T."/>
            <person name="Luesken F."/>
            <person name="Wu M."/>
            <person name="van de Pas-Schoonen K.T."/>
            <person name="Op den Camp H.J.M."/>
            <person name="Janssen-Megens E.M."/>
            <person name="Francoijs K-J."/>
            <person name="Stunnenberg H."/>
            <person name="Weissenbach J."/>
            <person name="Jetten M.S.M."/>
            <person name="Strous M."/>
        </authorList>
    </citation>
    <scope>NUCLEOTIDE SEQUENCE [LARGE SCALE GENOMIC DNA]</scope>
</reference>
<evidence type="ECO:0000256" key="1">
    <source>
        <dbReference type="SAM" id="Phobius"/>
    </source>
</evidence>
<dbReference type="EMBL" id="FP565575">
    <property type="protein sequence ID" value="CBE67396.1"/>
    <property type="molecule type" value="Genomic_DNA"/>
</dbReference>
<proteinExistence type="predicted"/>
<dbReference type="Pfam" id="PF09586">
    <property type="entry name" value="YfhO"/>
    <property type="match status" value="1"/>
</dbReference>
<feature type="transmembrane region" description="Helical" evidence="1">
    <location>
        <begin position="340"/>
        <end position="363"/>
    </location>
</feature>
<evidence type="ECO:0000313" key="3">
    <source>
        <dbReference type="Proteomes" id="UP000006898"/>
    </source>
</evidence>
<keyword evidence="1" id="KW-0812">Transmembrane</keyword>
<protein>
    <recommendedName>
        <fullName evidence="4">Membrane protein 6-pyruvoyl-tetrahydropterin synthase-related domain-containing protein</fullName>
    </recommendedName>
</protein>
<feature type="transmembrane region" description="Helical" evidence="1">
    <location>
        <begin position="306"/>
        <end position="328"/>
    </location>
</feature>
<feature type="transmembrane region" description="Helical" evidence="1">
    <location>
        <begin position="89"/>
        <end position="110"/>
    </location>
</feature>
<evidence type="ECO:0000313" key="2">
    <source>
        <dbReference type="EMBL" id="CBE67396.1"/>
    </source>
</evidence>
<organism evidence="2 3">
    <name type="scientific">Methylomirabilis oxygeniifera</name>
    <dbReference type="NCBI Taxonomy" id="671143"/>
    <lineage>
        <taxon>Bacteria</taxon>
        <taxon>Candidatus Methylomirabilota</taxon>
        <taxon>Candidatus Methylomirabilia</taxon>
        <taxon>Candidatus Methylomirabilales</taxon>
        <taxon>Candidatus Methylomirabilaceae</taxon>
        <taxon>Candidatus Methylomirabilis</taxon>
    </lineage>
</organism>
<sequence>MVLLLLIPILFNAVTLLPELSRPIPSLNDNAVHFLLIQGISRAWATGDNLIDHWNPELELGFPIASTYQHLPHLTVVLLHRILLGQFELLTLFNLIRYLLLVGFPLSVYWSMRRIGFSSIAAGVAAASATLISADHHYGFEYDSYIWRGFGMYSQLWAMHLSFLSLGCLIHVMRTGQGYLGAIVAASTLVLSHLLYSFIMGLTMVASLLVGIRRDNVRLRIMRLLIVAGVSAVITSYFWLPFVLFNPFLGFSPYLQRWKYDSFGAHAILGWLINGDLLDFDRLPVLTALLALGIASAVARRGRHGALGLSIFGMWLLLFFGRVTWGALADLIPMHKGMLYHRFIGGVNIGAIMLIGLGGEWLWHLLSPAVTRWRGAVGVCAVVVLLIPPLAERRHFYALNAQWMERTQRAVDADADARTILAALKDLPPGRTYVGLRANWGKTVQFGDLHFYDLLTFYRIPAVSPPYSGFSLNSDMIWHFDDRDPAHYNVFNARYVVAPAGLAMPEFLRPLERTGRYTLYEAKTDGYAGFVNIVRGIRTDSQATLLDENRRWLEGPDPAAGRFIRYEYPSPDEGYFDASGPGCPDGGRITEEQILPGRLDLQVECAHAATIAIKTTYHPNWHVTIDGRDARPFMVSPSFIGVEVSAGPHRLTAIYRPPWYKTGLLWLGAVTLLLTVLVGSRFAGLDARMAGPSRSAGQG</sequence>
<dbReference type="STRING" id="671143.DAMO_0304"/>
<dbReference type="HOGENOM" id="CLU_394183_0_0_0"/>
<feature type="transmembrane region" description="Helical" evidence="1">
    <location>
        <begin position="224"/>
        <end position="245"/>
    </location>
</feature>
<dbReference type="KEGG" id="mox:DAMO_0304"/>
<dbReference type="eggNOG" id="ENOG5032I9T">
    <property type="taxonomic scope" value="Bacteria"/>
</dbReference>